<feature type="compositionally biased region" description="Polar residues" evidence="2">
    <location>
        <begin position="1"/>
        <end position="15"/>
    </location>
</feature>
<dbReference type="InterPro" id="IPR055259">
    <property type="entry name" value="YkvP/CgeB_Glyco_trans-like"/>
</dbReference>
<dbReference type="SUPFAM" id="SSF53756">
    <property type="entry name" value="UDP-Glycosyltransferase/glycogen phosphorylase"/>
    <property type="match status" value="1"/>
</dbReference>
<comment type="caution">
    <text evidence="5">The sequence shown here is derived from an EMBL/GenBank/DDBJ whole genome shotgun (WGS) entry which is preliminary data.</text>
</comment>
<accession>A0ABD5JZK5</accession>
<evidence type="ECO:0000313" key="5">
    <source>
        <dbReference type="EMBL" id="MEJ5902157.1"/>
    </source>
</evidence>
<dbReference type="Pfam" id="PF13524">
    <property type="entry name" value="Glyco_trans_1_2"/>
    <property type="match status" value="2"/>
</dbReference>
<feature type="coiled-coil region" evidence="1">
    <location>
        <begin position="313"/>
        <end position="473"/>
    </location>
</feature>
<gene>
    <name evidence="5" type="ORF">WIX40_18825</name>
</gene>
<keyword evidence="5" id="KW-0808">Transferase</keyword>
<dbReference type="CDD" id="cd02440">
    <property type="entry name" value="AdoMet_MTases"/>
    <property type="match status" value="1"/>
</dbReference>
<evidence type="ECO:0000259" key="3">
    <source>
        <dbReference type="Pfam" id="PF08241"/>
    </source>
</evidence>
<sequence length="2035" mass="230876">MSLPSSDAAEQTTVNELPAGKPLPDLHDRITEAYLGQLGKEFAQCTRERIHWICARAMGMRILDVGCSQGITSILLGRERRSVVALDISKRAIDEALQFISREPAHVQNSVKFVHGDFIGADFGVETFDTVIMSEVLEHLTKPEEFVGAAARLLNECGTVIVTVPFGVNDWPDHKHTFYLLEPWRLLVAHFIIEEVKFFGKWIGFVGRKRQEQLLLDEVPSVALLAEVEQAFQYVERDLIAKSGTLSSKTSKLKARLQSANEQNATLIDTISRAEIIQLLAEERVATLNAEIDLHRSKDAEIAHSVELLEDSLQTAKLEKAASAQDITRLKAEHAALETLTERFRREAEELATTLGSERRERLVAEKKVVLAEGRLEAVETLLKEANERLAAQTSETNIAASRLKQLRAERDDQDQEIARLSGELKDALAAVSQGKAELELFAKLQESERFQRRFLECKISELQIDLTEKDEKIASLTSSLTDAEHDLVRLRTDAVQRKLFHDQTQKELEAEKDLHKETFGKLEAAQLDMRSAGIRNDELQRQVQRSSAHIMTLQNKVETAERARVLSEAKALRTRNMISFQLGYALIQASKSWQGLVLLPQRLRDISKDAKRRTKGEAKTARLVPAAPKLPSISFDKAGYSAQQLKALKIACIMDDFTYASYEHEAVLLQLTPDEWREQLDTFQPEILFVESAWRGKDGLWGNQIGHRSNQLVELVEWCRQRQIPTVFWNKEDPVHYETFLNTAVLFDHVFTTDIDCIGRYKAALGHDNVWLLPFACPTARFNPIETYAREQVFSFAGAYYARYPERNGDLASIISALAENHKVAIYDRNYGQDDPRYQFPPEFQPFIVGHLPYDQIERAYKAYTHAINMNSIKQSQSMFARRVFELLGSNTITISNFSRGVRNLFGELVVCSDNGAEIIRRLNRISDETTERKFRLAGLRKVMSEHTMQDRLAYLASKALKTQQAQLLPDILVVAYASDKEEFDLILANFHRQAYRQKRLLVVTNETEVESKVDDIVHVVASAHINDAQFASLIGSARYVAGMVPADYYGRNYLTDLALATRYFDGEAIGKHDHYYYGQDSADGIILNDTGQRYRCGHKVMAKAALIAVSVIESEAVCDWTMSLSKKVVTVDRALFIDEFNYCENGASVSPDNLKQVDDGNFDTGFDMSAIIASAEAIEADAMPVVSDAVIEATELASLFKTTGSECLTFAVEGQNWHISSTLPDGKHEYVYAGRELEPATLGFAGSAKLHLETTPGLNVQCVLVYLDAKKQKLSHEIFHANQNATCTLPEGAAFVRIGLRLYGPGTTEVKRFFKGHKATVPGTLLGKARHLVLTNHYPRYDDLYRNGFVHSRVKHYFKHGVPVDVFRFQPNAALGYYEFEDIDVTTGGAEALDKLIGDRQLESIAVHFLDPAMWQVLEHHIDRIRVNVWIHGAEIQPWHRREFNFCNDMELQAEKAKSEQRLTFWQKLLAKQHDNLHIIFVSKNFSEEVMEDLGFRLAEWRYSIIHNPIDTELFAYRKKDISHRQRILSIRTYASKKYANDLSVAAILALQKEPFFSALEFRLIGDGQLFDEETLPLQGFRNVFLEKRFVSHTEIVALQENYGVFLTPTRWDSQGVSRDEAMSSGLVPVTTGISAIPEFLDDTCGYLAKPEDAAGLAGAIVASCGQTCPQPKQRQRDHTSGIGAYLPPPCRGVHMNSQRSIFASLKVALIADEPTRICLSHECRVMNLTPWNGLYIFDHWKPDLLLVESAWEGYRGSWRYGIASYPDHPERNNALLDCVVGRARDESIPTIFWNREDGVHFDRFIASARLFEHIFTVDENMIPHYRAALKDIAALDVLMFAAQPAVHFPDPANVTVEPNRRLVFVGSYSRHIHPRRRLWQDMAFNAANNIGLTLYDRNSSRRSEQYRFPWRRWINVRKAIAHIRTADVYRSYVASLNVNTVDNSQTAFSRRLVEIMASGGLAVTNTTPSVMRHFRNFCETIDSEDEARGLFDRLARDGWSRSDRERMRAGVDHVLQHHTWRHRLGQIMERVS</sequence>
<proteinExistence type="predicted"/>
<evidence type="ECO:0000256" key="1">
    <source>
        <dbReference type="SAM" id="Coils"/>
    </source>
</evidence>
<dbReference type="SUPFAM" id="SSF53335">
    <property type="entry name" value="S-adenosyl-L-methionine-dependent methyltransferases"/>
    <property type="match status" value="1"/>
</dbReference>
<reference evidence="5 6" key="1">
    <citation type="submission" date="2024-03" db="EMBL/GenBank/DDBJ databases">
        <title>Reference genomes for the five species model microbial community.</title>
        <authorList>
            <person name="Padfield D."/>
        </authorList>
    </citation>
    <scope>NUCLEOTIDE SEQUENCE [LARGE SCALE GENOMIC DNA]</scope>
    <source>
        <strain evidence="5 6">AB1</strain>
    </source>
</reference>
<dbReference type="Proteomes" id="UP001362311">
    <property type="component" value="Unassembled WGS sequence"/>
</dbReference>
<dbReference type="GO" id="GO:0016757">
    <property type="term" value="F:glycosyltransferase activity"/>
    <property type="evidence" value="ECO:0007669"/>
    <property type="project" value="UniProtKB-KW"/>
</dbReference>
<evidence type="ECO:0000313" key="6">
    <source>
        <dbReference type="Proteomes" id="UP001362311"/>
    </source>
</evidence>
<feature type="coiled-coil region" evidence="1">
    <location>
        <begin position="506"/>
        <end position="571"/>
    </location>
</feature>
<dbReference type="EMBL" id="JBBHKQ010000002">
    <property type="protein sequence ID" value="MEJ5902157.1"/>
    <property type="molecule type" value="Genomic_DNA"/>
</dbReference>
<dbReference type="EC" id="2.4.-.-" evidence="5"/>
<dbReference type="GO" id="GO:0008168">
    <property type="term" value="F:methyltransferase activity"/>
    <property type="evidence" value="ECO:0007669"/>
    <property type="project" value="UniProtKB-ARBA"/>
</dbReference>
<feature type="domain" description="Methyltransferase type 11" evidence="3">
    <location>
        <begin position="63"/>
        <end position="161"/>
    </location>
</feature>
<name>A0ABD5JZK5_9HYPH</name>
<dbReference type="RefSeq" id="WP_339441405.1">
    <property type="nucleotide sequence ID" value="NZ_JBBHKQ010000002.1"/>
</dbReference>
<evidence type="ECO:0000256" key="2">
    <source>
        <dbReference type="SAM" id="MobiDB-lite"/>
    </source>
</evidence>
<keyword evidence="5" id="KW-0328">Glycosyltransferase</keyword>
<feature type="domain" description="Spore protein YkvP/CgeB glycosyl transferase-like" evidence="4">
    <location>
        <begin position="1912"/>
        <end position="2031"/>
    </location>
</feature>
<dbReference type="Gene3D" id="3.40.50.150">
    <property type="entry name" value="Vaccinia Virus protein VP39"/>
    <property type="match status" value="1"/>
</dbReference>
<dbReference type="Pfam" id="PF08241">
    <property type="entry name" value="Methyltransf_11"/>
    <property type="match status" value="1"/>
</dbReference>
<dbReference type="PANTHER" id="PTHR43861">
    <property type="entry name" value="TRANS-ACONITATE 2-METHYLTRANSFERASE-RELATED"/>
    <property type="match status" value="1"/>
</dbReference>
<evidence type="ECO:0000259" key="4">
    <source>
        <dbReference type="Pfam" id="PF13524"/>
    </source>
</evidence>
<dbReference type="Gene3D" id="3.40.50.2000">
    <property type="entry name" value="Glycogen Phosphorylase B"/>
    <property type="match status" value="2"/>
</dbReference>
<feature type="region of interest" description="Disordered" evidence="2">
    <location>
        <begin position="1"/>
        <end position="23"/>
    </location>
</feature>
<dbReference type="InterPro" id="IPR029063">
    <property type="entry name" value="SAM-dependent_MTases_sf"/>
</dbReference>
<organism evidence="5 6">
    <name type="scientific">Ochrobactrum teleogrylli</name>
    <dbReference type="NCBI Taxonomy" id="2479765"/>
    <lineage>
        <taxon>Bacteria</taxon>
        <taxon>Pseudomonadati</taxon>
        <taxon>Pseudomonadota</taxon>
        <taxon>Alphaproteobacteria</taxon>
        <taxon>Hyphomicrobiales</taxon>
        <taxon>Brucellaceae</taxon>
        <taxon>Brucella/Ochrobactrum group</taxon>
        <taxon>Ochrobactrum</taxon>
    </lineage>
</organism>
<dbReference type="Pfam" id="PF13692">
    <property type="entry name" value="Glyco_trans_1_4"/>
    <property type="match status" value="1"/>
</dbReference>
<feature type="domain" description="Spore protein YkvP/CgeB glycosyl transferase-like" evidence="4">
    <location>
        <begin position="848"/>
        <end position="957"/>
    </location>
</feature>
<protein>
    <submittedName>
        <fullName evidence="5">Glycosyltransferase</fullName>
        <ecNumber evidence="5">2.4.-.-</ecNumber>
    </submittedName>
</protein>
<keyword evidence="1" id="KW-0175">Coiled coil</keyword>
<dbReference type="InterPro" id="IPR013216">
    <property type="entry name" value="Methyltransf_11"/>
</dbReference>